<keyword evidence="4" id="KW-1185">Reference proteome</keyword>
<evidence type="ECO:0000313" key="4">
    <source>
        <dbReference type="Proteomes" id="UP000001307"/>
    </source>
</evidence>
<dbReference type="Proteomes" id="UP000001307">
    <property type="component" value="Unassembled WGS sequence"/>
</dbReference>
<name>E4X1Z9_OIKDI</name>
<dbReference type="InParanoid" id="E4X1Z9"/>
<organism evidence="3">
    <name type="scientific">Oikopleura dioica</name>
    <name type="common">Tunicate</name>
    <dbReference type="NCBI Taxonomy" id="34765"/>
    <lineage>
        <taxon>Eukaryota</taxon>
        <taxon>Metazoa</taxon>
        <taxon>Chordata</taxon>
        <taxon>Tunicata</taxon>
        <taxon>Appendicularia</taxon>
        <taxon>Copelata</taxon>
        <taxon>Oikopleuridae</taxon>
        <taxon>Oikopleura</taxon>
    </lineage>
</organism>
<feature type="region of interest" description="Disordered" evidence="1">
    <location>
        <begin position="301"/>
        <end position="325"/>
    </location>
</feature>
<accession>E4X1Z9</accession>
<proteinExistence type="predicted"/>
<evidence type="ECO:0000256" key="2">
    <source>
        <dbReference type="SAM" id="SignalP"/>
    </source>
</evidence>
<feature type="compositionally biased region" description="Basic residues" evidence="1">
    <location>
        <begin position="302"/>
        <end position="324"/>
    </location>
</feature>
<feature type="chain" id="PRO_5003189905" evidence="2">
    <location>
        <begin position="24"/>
        <end position="445"/>
    </location>
</feature>
<dbReference type="EMBL" id="FN653021">
    <property type="protein sequence ID" value="CBY23466.1"/>
    <property type="molecule type" value="Genomic_DNA"/>
</dbReference>
<evidence type="ECO:0000256" key="1">
    <source>
        <dbReference type="SAM" id="MobiDB-lite"/>
    </source>
</evidence>
<feature type="signal peptide" evidence="2">
    <location>
        <begin position="1"/>
        <end position="23"/>
    </location>
</feature>
<reference evidence="3" key="1">
    <citation type="journal article" date="2010" name="Science">
        <title>Plasticity of animal genome architecture unmasked by rapid evolution of a pelagic tunicate.</title>
        <authorList>
            <person name="Denoeud F."/>
            <person name="Henriet S."/>
            <person name="Mungpakdee S."/>
            <person name="Aury J.M."/>
            <person name="Da Silva C."/>
            <person name="Brinkmann H."/>
            <person name="Mikhaleva J."/>
            <person name="Olsen L.C."/>
            <person name="Jubin C."/>
            <person name="Canestro C."/>
            <person name="Bouquet J.M."/>
            <person name="Danks G."/>
            <person name="Poulain J."/>
            <person name="Campsteijn C."/>
            <person name="Adamski M."/>
            <person name="Cross I."/>
            <person name="Yadetie F."/>
            <person name="Muffato M."/>
            <person name="Louis A."/>
            <person name="Butcher S."/>
            <person name="Tsagkogeorga G."/>
            <person name="Konrad A."/>
            <person name="Singh S."/>
            <person name="Jensen M.F."/>
            <person name="Cong E.H."/>
            <person name="Eikeseth-Otteraa H."/>
            <person name="Noel B."/>
            <person name="Anthouard V."/>
            <person name="Porcel B.M."/>
            <person name="Kachouri-Lafond R."/>
            <person name="Nishino A."/>
            <person name="Ugolini M."/>
            <person name="Chourrout P."/>
            <person name="Nishida H."/>
            <person name="Aasland R."/>
            <person name="Huzurbazar S."/>
            <person name="Westhof E."/>
            <person name="Delsuc F."/>
            <person name="Lehrach H."/>
            <person name="Reinhardt R."/>
            <person name="Weissenbach J."/>
            <person name="Roy S.W."/>
            <person name="Artiguenave F."/>
            <person name="Postlethwait J.H."/>
            <person name="Manak J.R."/>
            <person name="Thompson E.M."/>
            <person name="Jaillon O."/>
            <person name="Du Pasquier L."/>
            <person name="Boudinot P."/>
            <person name="Liberles D.A."/>
            <person name="Volff J.N."/>
            <person name="Philippe H."/>
            <person name="Lenhard B."/>
            <person name="Roest Crollius H."/>
            <person name="Wincker P."/>
            <person name="Chourrout D."/>
        </authorList>
    </citation>
    <scope>NUCLEOTIDE SEQUENCE [LARGE SCALE GENOMIC DNA]</scope>
</reference>
<feature type="region of interest" description="Disordered" evidence="1">
    <location>
        <begin position="191"/>
        <end position="212"/>
    </location>
</feature>
<keyword evidence="2" id="KW-0732">Signal</keyword>
<protein>
    <submittedName>
        <fullName evidence="3">Uncharacterized protein</fullName>
    </submittedName>
</protein>
<dbReference type="AlphaFoldDB" id="E4X1Z9"/>
<evidence type="ECO:0000313" key="3">
    <source>
        <dbReference type="EMBL" id="CBY23466.1"/>
    </source>
</evidence>
<sequence length="445" mass="49545">MESHFLAMRKLAIVFFFWCSVVAQEKIKRKIDDQTPITLRQPIGKLELVGGNTFSYSGVQKNGAERYVNKKGSSLLFYPKIKKWVMIEYGIGLAIGNEGEKCPILKKNDKPVGKKEIVGGNKFKSASVGKDGVEKYSNGKSELLFFPKDKKWALKEKGLGWALSKKGKVCPTLSRKGKIYATSSECVAKKTTSKKSKKKATKKSKKPKAKKQPSIILKPIGKESIVGGNKFIFTGSRKDDAKKYSNGKSKLLFYPKDKKWALKEKGVGWASGKKGQMCPTLSRKGKLYATSIKCVPKNKNISSKKNKKIAKKTSKKSKKSKAKKQSFITLKPIGKKSIVGGNKFKSAGVRKDGTKKYSNGKSVLLFYPKDKKWALKEKGLGWASGKKDQLCPTLSRKGKLYATSTKCIPKKKKKTKKPLKKRSEKKLILKFEIPLKDIPLSTVTA</sequence>
<feature type="compositionally biased region" description="Basic residues" evidence="1">
    <location>
        <begin position="191"/>
        <end position="211"/>
    </location>
</feature>
<gene>
    <name evidence="3" type="ORF">GSOID_T00015905001</name>
</gene>
<dbReference type="OrthoDB" id="10638865at2759"/>